<dbReference type="InParanoid" id="P74532"/>
<dbReference type="STRING" id="1148.gene:10500403"/>
<dbReference type="PIR" id="S76726">
    <property type="entry name" value="S76726"/>
</dbReference>
<dbReference type="eggNOG" id="ENOG5032T0D">
    <property type="taxonomic scope" value="Bacteria"/>
</dbReference>
<dbReference type="EnsemblBacteria" id="BAA18638">
    <property type="protein sequence ID" value="BAA18638"/>
    <property type="gene ID" value="BAA18638"/>
</dbReference>
<keyword evidence="2" id="KW-1185">Reference proteome</keyword>
<dbReference type="Proteomes" id="UP000001425">
    <property type="component" value="Chromosome"/>
</dbReference>
<proteinExistence type="predicted"/>
<evidence type="ECO:0000313" key="1">
    <source>
        <dbReference type="EMBL" id="BAA18638.1"/>
    </source>
</evidence>
<reference evidence="1 2" key="2">
    <citation type="journal article" date="1996" name="DNA Res.">
        <title>Sequence analysis of the genome of the unicellular cyanobacterium Synechocystis sp. strain PCC6803. II. Sequence determination of the entire genome and assignment of potential protein-coding regions.</title>
        <authorList>
            <person name="Kaneko T."/>
            <person name="Sato S."/>
            <person name="Kotani H."/>
            <person name="Tanaka A."/>
            <person name="Asamizu E."/>
            <person name="Nakamura Y."/>
            <person name="Miyajima N."/>
            <person name="Hirosawa M."/>
            <person name="Sugiura M."/>
            <person name="Sasamoto S."/>
            <person name="Kimura T."/>
            <person name="Hosouchi T."/>
            <person name="Matsuno A."/>
            <person name="Muraki A."/>
            <person name="Nakazaki N."/>
            <person name="Naruo K."/>
            <person name="Okumura S."/>
            <person name="Shimpo S."/>
            <person name="Takeuchi C."/>
            <person name="Wada T."/>
            <person name="Watanabe A."/>
            <person name="Yamada M."/>
            <person name="Yasuda M."/>
            <person name="Tabata S."/>
        </authorList>
    </citation>
    <scope>NUCLEOTIDE SEQUENCE [LARGE SCALE GENOMIC DNA]</scope>
    <source>
        <strain evidence="2">ATCC 27184 / PCC 6803 / Kazusa</strain>
    </source>
</reference>
<dbReference type="PaxDb" id="1148-1653727"/>
<name>P74532_SYNY3</name>
<gene>
    <name evidence="1" type="ordered locus">sll1340</name>
</gene>
<sequence length="100" mass="11581">MDRPPVLTISILRPSVRPMPQTKAHLRVTTHSWPGGFLAGEVRAGDYEWQFHWNFRGGKLRVQPSLGRSLIFEPLGRFLERSDYQLEPGGDYEFTLRSRL</sequence>
<evidence type="ECO:0000313" key="2">
    <source>
        <dbReference type="Proteomes" id="UP000001425"/>
    </source>
</evidence>
<dbReference type="InterPro" id="IPR021492">
    <property type="entry name" value="DUF3146"/>
</dbReference>
<reference evidence="1 2" key="1">
    <citation type="journal article" date="1995" name="DNA Res.">
        <title>Sequence analysis of the genome of the unicellular cyanobacterium Synechocystis sp. strain PCC6803. I. Sequence features in the 1 Mb region from map positions 64% to 92% of the genome.</title>
        <authorList>
            <person name="Kaneko T."/>
            <person name="Tanaka A."/>
            <person name="Sato S."/>
            <person name="Kotani H."/>
            <person name="Sazuka T."/>
            <person name="Miyajima N."/>
            <person name="Sugiura M."/>
            <person name="Tabata S."/>
        </authorList>
    </citation>
    <scope>NUCLEOTIDE SEQUENCE [LARGE SCALE GENOMIC DNA]</scope>
    <source>
        <strain evidence="2">ATCC 27184 / PCC 6803 / Kazusa</strain>
    </source>
</reference>
<organism evidence="1 2">
    <name type="scientific">Synechocystis sp. (strain ATCC 27184 / PCC 6803 / Kazusa)</name>
    <dbReference type="NCBI Taxonomy" id="1111708"/>
    <lineage>
        <taxon>Bacteria</taxon>
        <taxon>Bacillati</taxon>
        <taxon>Cyanobacteriota</taxon>
        <taxon>Cyanophyceae</taxon>
        <taxon>Synechococcales</taxon>
        <taxon>Merismopediaceae</taxon>
        <taxon>Synechocystis</taxon>
    </lineage>
</organism>
<protein>
    <submittedName>
        <fullName evidence="1">Sll1340 protein</fullName>
    </submittedName>
</protein>
<dbReference type="EMBL" id="BA000022">
    <property type="protein sequence ID" value="BAA18638.1"/>
    <property type="molecule type" value="Genomic_DNA"/>
</dbReference>
<dbReference type="Pfam" id="PF11344">
    <property type="entry name" value="DUF3146"/>
    <property type="match status" value="1"/>
</dbReference>
<accession>P74532</accession>
<dbReference type="KEGG" id="syn:sll1340"/>
<dbReference type="AlphaFoldDB" id="P74532"/>